<organism evidence="1 2">
    <name type="scientific">Hamadaea flava</name>
    <dbReference type="NCBI Taxonomy" id="1742688"/>
    <lineage>
        <taxon>Bacteria</taxon>
        <taxon>Bacillati</taxon>
        <taxon>Actinomycetota</taxon>
        <taxon>Actinomycetes</taxon>
        <taxon>Micromonosporales</taxon>
        <taxon>Micromonosporaceae</taxon>
        <taxon>Hamadaea</taxon>
    </lineage>
</organism>
<evidence type="ECO:0000313" key="1">
    <source>
        <dbReference type="EMBL" id="MFC4133919.1"/>
    </source>
</evidence>
<gene>
    <name evidence="1" type="ORF">ACFOZ4_25170</name>
</gene>
<dbReference type="RefSeq" id="WP_253761881.1">
    <property type="nucleotide sequence ID" value="NZ_JAMZDZ010000001.1"/>
</dbReference>
<dbReference type="SUPFAM" id="SSF48264">
    <property type="entry name" value="Cytochrome P450"/>
    <property type="match status" value="1"/>
</dbReference>
<keyword evidence="2" id="KW-1185">Reference proteome</keyword>
<reference evidence="2" key="1">
    <citation type="journal article" date="2019" name="Int. J. Syst. Evol. Microbiol.">
        <title>The Global Catalogue of Microorganisms (GCM) 10K type strain sequencing project: providing services to taxonomists for standard genome sequencing and annotation.</title>
        <authorList>
            <consortium name="The Broad Institute Genomics Platform"/>
            <consortium name="The Broad Institute Genome Sequencing Center for Infectious Disease"/>
            <person name="Wu L."/>
            <person name="Ma J."/>
        </authorList>
    </citation>
    <scope>NUCLEOTIDE SEQUENCE [LARGE SCALE GENOMIC DNA]</scope>
    <source>
        <strain evidence="2">CGMCC 4.7289</strain>
    </source>
</reference>
<dbReference type="PROSITE" id="PS00086">
    <property type="entry name" value="CYTOCHROME_P450"/>
    <property type="match status" value="1"/>
</dbReference>
<proteinExistence type="predicted"/>
<evidence type="ECO:0000313" key="2">
    <source>
        <dbReference type="Proteomes" id="UP001595816"/>
    </source>
</evidence>
<dbReference type="InterPro" id="IPR017972">
    <property type="entry name" value="Cyt_P450_CS"/>
</dbReference>
<name>A0ABV8LVQ9_9ACTN</name>
<accession>A0ABV8LVQ9</accession>
<dbReference type="EMBL" id="JBHSAY010000015">
    <property type="protein sequence ID" value="MFC4133919.1"/>
    <property type="molecule type" value="Genomic_DNA"/>
</dbReference>
<dbReference type="Gene3D" id="1.10.630.10">
    <property type="entry name" value="Cytochrome P450"/>
    <property type="match status" value="1"/>
</dbReference>
<sequence length="220" mass="22741">MQQIRGHDAALAVLTDPGFIVPPVPPGAGGIAWLRSAVGRFSSGDDHTRRRALSVAVIDAIPLEVLRHNSMRHPAAVLAAAMGVTEDIVQLVRDVAQAYQPGTGDEARADAAVDQLVAVFGGVADEATAARIGVLVQACEATATLIDRTRHAPLDEVLRDRPPVPFTKRQALAGTTVGDLTVAAGETVQVQLSGELAFGAGPRACPGRTHALSLVEGASS</sequence>
<dbReference type="Proteomes" id="UP001595816">
    <property type="component" value="Unassembled WGS sequence"/>
</dbReference>
<comment type="caution">
    <text evidence="1">The sequence shown here is derived from an EMBL/GenBank/DDBJ whole genome shotgun (WGS) entry which is preliminary data.</text>
</comment>
<protein>
    <submittedName>
        <fullName evidence="1">Cytochrome P450</fullName>
    </submittedName>
</protein>
<dbReference type="InterPro" id="IPR036396">
    <property type="entry name" value="Cyt_P450_sf"/>
</dbReference>